<dbReference type="InterPro" id="IPR020904">
    <property type="entry name" value="Sc_DH/Rdtase_CS"/>
</dbReference>
<keyword evidence="2" id="KW-0560">Oxidoreductase</keyword>
<dbReference type="InterPro" id="IPR051911">
    <property type="entry name" value="SDR_oxidoreductase"/>
</dbReference>
<evidence type="ECO:0000256" key="2">
    <source>
        <dbReference type="ARBA" id="ARBA00023002"/>
    </source>
</evidence>
<evidence type="ECO:0000313" key="4">
    <source>
        <dbReference type="EMBL" id="AOP47684.1"/>
    </source>
</evidence>
<comment type="similarity">
    <text evidence="1 3">Belongs to the short-chain dehydrogenases/reductases (SDR) family.</text>
</comment>
<dbReference type="PRINTS" id="PR00081">
    <property type="entry name" value="GDHRDH"/>
</dbReference>
<name>A0A1D7VLQ9_9ACTN</name>
<dbReference type="EMBL" id="CP017157">
    <property type="protein sequence ID" value="AOP47684.1"/>
    <property type="molecule type" value="Genomic_DNA"/>
</dbReference>
<proteinExistence type="inferred from homology"/>
<dbReference type="InterPro" id="IPR002347">
    <property type="entry name" value="SDR_fam"/>
</dbReference>
<dbReference type="Gene3D" id="3.40.50.720">
    <property type="entry name" value="NAD(P)-binding Rossmann-like Domain"/>
    <property type="match status" value="1"/>
</dbReference>
<dbReference type="AlphaFoldDB" id="A0A1D7VLQ9"/>
<dbReference type="CDD" id="cd05374">
    <property type="entry name" value="17beta-HSD-like_SDR_c"/>
    <property type="match status" value="1"/>
</dbReference>
<dbReference type="RefSeq" id="WP_069569828.1">
    <property type="nucleotide sequence ID" value="NZ_CP017157.1"/>
</dbReference>
<dbReference type="NCBIfam" id="NF004824">
    <property type="entry name" value="PRK06180.1"/>
    <property type="match status" value="1"/>
</dbReference>
<organism evidence="4 5">
    <name type="scientific">Streptomyces lydicus</name>
    <dbReference type="NCBI Taxonomy" id="47763"/>
    <lineage>
        <taxon>Bacteria</taxon>
        <taxon>Bacillati</taxon>
        <taxon>Actinomycetota</taxon>
        <taxon>Actinomycetes</taxon>
        <taxon>Kitasatosporales</taxon>
        <taxon>Streptomycetaceae</taxon>
        <taxon>Streptomyces</taxon>
    </lineage>
</organism>
<dbReference type="Proteomes" id="UP000094094">
    <property type="component" value="Chromosome"/>
</dbReference>
<reference evidence="4 5" key="1">
    <citation type="submission" date="2016-09" db="EMBL/GenBank/DDBJ databases">
        <title>Complete genome sequencing of Streptomyces lydicus 103 and metabolic pathways analysis of antibiotic biosynthesis.</title>
        <authorList>
            <person name="Jia N."/>
            <person name="Ding M.-Z."/>
            <person name="Gao F."/>
            <person name="Yuan Y.-J."/>
        </authorList>
    </citation>
    <scope>NUCLEOTIDE SEQUENCE [LARGE SCALE GENOMIC DNA]</scope>
    <source>
        <strain evidence="4 5">103</strain>
    </source>
</reference>
<dbReference type="PANTHER" id="PTHR43976:SF16">
    <property type="entry name" value="SHORT-CHAIN DEHYDROGENASE_REDUCTASE FAMILY PROTEIN"/>
    <property type="match status" value="1"/>
</dbReference>
<protein>
    <submittedName>
        <fullName evidence="4">Short-chain dehydrogenase/reductase</fullName>
    </submittedName>
</protein>
<keyword evidence="5" id="KW-1185">Reference proteome</keyword>
<dbReference type="OrthoDB" id="3178062at2"/>
<accession>A0A1D7VLQ9</accession>
<gene>
    <name evidence="4" type="ORF">SL103_16770</name>
</gene>
<dbReference type="SUPFAM" id="SSF51735">
    <property type="entry name" value="NAD(P)-binding Rossmann-fold domains"/>
    <property type="match status" value="1"/>
</dbReference>
<sequence>MSDKTRTATAPAAAPTRSATGKVWLITGANSGFGQAITRAALAAGDTVVAAVRRPESLDELAAAHPGRVVPVALDVTDPARITAVVAEVILWYGRIDVLVNNAGRGQVGAVEETTDRELRDLMDLHFFGPAALTRAVLPHMRREGSGAVVQMSSMGGRFSFPGVGAYSATKFALEGLSEALALEVAPHGIKVLVVEPGAFRTGFAGGGALRQSAPMDVYEETVGPVRAGLPDSDGKQPGDPEKAAAAILTALAAERTPLRLALGNDAADAIAAQLKSAGEEAAAWEAVTRGTDFDEE</sequence>
<dbReference type="PRINTS" id="PR00080">
    <property type="entry name" value="SDRFAMILY"/>
</dbReference>
<dbReference type="Pfam" id="PF00106">
    <property type="entry name" value="adh_short"/>
    <property type="match status" value="1"/>
</dbReference>
<evidence type="ECO:0000256" key="1">
    <source>
        <dbReference type="ARBA" id="ARBA00006484"/>
    </source>
</evidence>
<evidence type="ECO:0000256" key="3">
    <source>
        <dbReference type="RuleBase" id="RU000363"/>
    </source>
</evidence>
<evidence type="ECO:0000313" key="5">
    <source>
        <dbReference type="Proteomes" id="UP000094094"/>
    </source>
</evidence>
<dbReference type="PROSITE" id="PS00061">
    <property type="entry name" value="ADH_SHORT"/>
    <property type="match status" value="1"/>
</dbReference>
<dbReference type="PANTHER" id="PTHR43976">
    <property type="entry name" value="SHORT CHAIN DEHYDROGENASE"/>
    <property type="match status" value="1"/>
</dbReference>
<dbReference type="InterPro" id="IPR036291">
    <property type="entry name" value="NAD(P)-bd_dom_sf"/>
</dbReference>
<dbReference type="KEGG" id="slc:SL103_16770"/>
<dbReference type="GO" id="GO:0016491">
    <property type="term" value="F:oxidoreductase activity"/>
    <property type="evidence" value="ECO:0007669"/>
    <property type="project" value="UniProtKB-KW"/>
</dbReference>